<organism evidence="4 5">
    <name type="scientific">Nephila pilipes</name>
    <name type="common">Giant wood spider</name>
    <name type="synonym">Nephila maculata</name>
    <dbReference type="NCBI Taxonomy" id="299642"/>
    <lineage>
        <taxon>Eukaryota</taxon>
        <taxon>Metazoa</taxon>
        <taxon>Ecdysozoa</taxon>
        <taxon>Arthropoda</taxon>
        <taxon>Chelicerata</taxon>
        <taxon>Arachnida</taxon>
        <taxon>Araneae</taxon>
        <taxon>Araneomorphae</taxon>
        <taxon>Entelegynae</taxon>
        <taxon>Araneoidea</taxon>
        <taxon>Nephilidae</taxon>
        <taxon>Nephila</taxon>
    </lineage>
</organism>
<dbReference type="AlphaFoldDB" id="A0A8X6T844"/>
<feature type="compositionally biased region" description="Low complexity" evidence="2">
    <location>
        <begin position="431"/>
        <end position="440"/>
    </location>
</feature>
<feature type="region of interest" description="Disordered" evidence="2">
    <location>
        <begin position="431"/>
        <end position="450"/>
    </location>
</feature>
<evidence type="ECO:0000313" key="4">
    <source>
        <dbReference type="EMBL" id="GFS80796.1"/>
    </source>
</evidence>
<feature type="compositionally biased region" description="Polar residues" evidence="2">
    <location>
        <begin position="664"/>
        <end position="674"/>
    </location>
</feature>
<feature type="compositionally biased region" description="Polar residues" evidence="2">
    <location>
        <begin position="716"/>
        <end position="733"/>
    </location>
</feature>
<feature type="region of interest" description="Disordered" evidence="2">
    <location>
        <begin position="112"/>
        <end position="171"/>
    </location>
</feature>
<keyword evidence="1" id="KW-0479">Metal-binding</keyword>
<comment type="caution">
    <text evidence="4">The sequence shown here is derived from an EMBL/GenBank/DDBJ whole genome shotgun (WGS) entry which is preliminary data.</text>
</comment>
<dbReference type="EMBL" id="BMAW01002886">
    <property type="protein sequence ID" value="GFS80796.1"/>
    <property type="molecule type" value="Genomic_DNA"/>
</dbReference>
<evidence type="ECO:0000256" key="1">
    <source>
        <dbReference type="PROSITE-ProRule" id="PRU00042"/>
    </source>
</evidence>
<feature type="compositionally biased region" description="Polar residues" evidence="2">
    <location>
        <begin position="145"/>
        <end position="154"/>
    </location>
</feature>
<evidence type="ECO:0000313" key="5">
    <source>
        <dbReference type="Proteomes" id="UP000887013"/>
    </source>
</evidence>
<keyword evidence="5" id="KW-1185">Reference proteome</keyword>
<sequence>MSQEGTDSTRSIMEMTKDSPSPIALRTRHGNLELSYKDAAVAGKCKLCPASFGSMDRLKIHLQNHKPNHKRKKALLAIQEVSRSPDFYCSTPSSNNITTLFESFQASLRAVTPPSSSHLADPSKNISASAHESTLPRSSPEVVETRTTGTSPPRVTSPRDVPSMSPTNNNISLSFSLPENITLPVCVPHDSPDQELVRVVPSPIPESGNPSSDTSPSVHVDQVPREVVDFLLEQVSCMRDPASVPINKEDVHVDPPLDPKVHLVQDSICSIPAIEEQQQEKVVQVQHGASETPSPAREPTTEVPLLSFDPKPKREVRASASKSPTILEMILEDPLSKDDILESQEPPSALINTQLSSPELEELQRKISPTGPPSARAFSKPTYAQKARMILEKCKYCEKKFYSKSACEKHSMDLHLSNPPSQPSHITIARSLKSSSQIHSSSEDFKTPPNVREITIKDQPNLKKQQTSLFPVVPPYHFFCHICVDYFDTDITKAQHFKSSHNLLLKNISHKPRTSMVAIPKTSPPIQKKTETSMLKTKVSVPHVEDHRDIKLSVTDQALLAGPKVNSTPMTTPKLSRPSLQRKLLRRSIGCAGFEAINKNGLRLHYFRSHGQRTPPDDRFSPKSGLKGPAPALKTGTSKKNNTTNNPAVKLSNDSIEAIPSTGVDVSTLSNSQEPIRKKPAQSTSATRPTPPLPLQESQTYVNKKFSILPVPPHTIPTSKTTYSNNDPSSPQELNMPDRTNDPLYPYASFNRGTLRYCFPVPYQLKCPLTNCKSTFGTKAWFTTNTSIKKHLNTFHKAPPTTVEFWCFFCKRRINKNPAGHPCLKNKLVLPRSSIIDEDEWVCHICNNFSASTTLGKQNHLASHNREKIRQAATPLTIPISTKQRKRILKKKVQTLTEGDPGSLPLARPVATNTSTNADPQPIEDTDELDLLDVPEITVLSSFCEPLDALLEVDDLENAFPTFEKLVDDITETIREHFHLSLPNERPPRATKQKRKVFDSQNAQEVQKLYKWNRRRCVRNIASPSSTTCSIDKDAVFQHFRKIWGPTDLEFPFPPEDHPNRPHIIK</sequence>
<dbReference type="PROSITE" id="PS50157">
    <property type="entry name" value="ZINC_FINGER_C2H2_2"/>
    <property type="match status" value="1"/>
</dbReference>
<feature type="region of interest" description="Disordered" evidence="2">
    <location>
        <begin position="1"/>
        <end position="23"/>
    </location>
</feature>
<feature type="compositionally biased region" description="Polar residues" evidence="2">
    <location>
        <begin position="1"/>
        <end position="11"/>
    </location>
</feature>
<dbReference type="InterPro" id="IPR013087">
    <property type="entry name" value="Znf_C2H2_type"/>
</dbReference>
<feature type="region of interest" description="Disordered" evidence="2">
    <location>
        <begin position="897"/>
        <end position="923"/>
    </location>
</feature>
<dbReference type="GO" id="GO:0008270">
    <property type="term" value="F:zinc ion binding"/>
    <property type="evidence" value="ECO:0007669"/>
    <property type="project" value="UniProtKB-KW"/>
</dbReference>
<evidence type="ECO:0000259" key="3">
    <source>
        <dbReference type="PROSITE" id="PS50157"/>
    </source>
</evidence>
<dbReference type="PROSITE" id="PS00028">
    <property type="entry name" value="ZINC_FINGER_C2H2_1"/>
    <property type="match status" value="2"/>
</dbReference>
<accession>A0A8X6T844</accession>
<feature type="compositionally biased region" description="Low complexity" evidence="2">
    <location>
        <begin position="634"/>
        <end position="646"/>
    </location>
</feature>
<name>A0A8X6T844_NEPPI</name>
<proteinExistence type="predicted"/>
<keyword evidence="1" id="KW-0863">Zinc-finger</keyword>
<feature type="domain" description="C2H2-type" evidence="3">
    <location>
        <begin position="392"/>
        <end position="420"/>
    </location>
</feature>
<dbReference type="Proteomes" id="UP000887013">
    <property type="component" value="Unassembled WGS sequence"/>
</dbReference>
<feature type="region of interest" description="Disordered" evidence="2">
    <location>
        <begin position="713"/>
        <end position="739"/>
    </location>
</feature>
<feature type="compositionally biased region" description="Polar residues" evidence="2">
    <location>
        <begin position="113"/>
        <end position="137"/>
    </location>
</feature>
<gene>
    <name evidence="4" type="primary">AVEN_7644_1</name>
    <name evidence="4" type="ORF">NPIL_142361</name>
</gene>
<feature type="region of interest" description="Disordered" evidence="2">
    <location>
        <begin position="608"/>
        <end position="698"/>
    </location>
</feature>
<dbReference type="SMART" id="SM00355">
    <property type="entry name" value="ZnF_C2H2"/>
    <property type="match status" value="5"/>
</dbReference>
<evidence type="ECO:0000256" key="2">
    <source>
        <dbReference type="SAM" id="MobiDB-lite"/>
    </source>
</evidence>
<protein>
    <recommendedName>
        <fullName evidence="3">C2H2-type domain-containing protein</fullName>
    </recommendedName>
</protein>
<reference evidence="4" key="1">
    <citation type="submission" date="2020-08" db="EMBL/GenBank/DDBJ databases">
        <title>Multicomponent nature underlies the extraordinary mechanical properties of spider dragline silk.</title>
        <authorList>
            <person name="Kono N."/>
            <person name="Nakamura H."/>
            <person name="Mori M."/>
            <person name="Yoshida Y."/>
            <person name="Ohtoshi R."/>
            <person name="Malay A.D."/>
            <person name="Moran D.A.P."/>
            <person name="Tomita M."/>
            <person name="Numata K."/>
            <person name="Arakawa K."/>
        </authorList>
    </citation>
    <scope>NUCLEOTIDE SEQUENCE</scope>
</reference>
<keyword evidence="1" id="KW-0862">Zinc</keyword>
<dbReference type="OrthoDB" id="6515899at2759"/>